<feature type="compositionally biased region" description="Basic and acidic residues" evidence="1">
    <location>
        <begin position="119"/>
        <end position="128"/>
    </location>
</feature>
<name>A0AAV2F773_9ROSI</name>
<gene>
    <name evidence="2" type="ORF">LTRI10_LOCUS34594</name>
</gene>
<sequence>MIAKKLVRQIYDEEEPSHAFDGAPKTVWINKVVREVSRARGVASGTVPSQREDKLDQERPKLNRRLERGQAGTAAQIPAANNKNFRRSIPRGFPVAKSPRLRAGKGNLREMQSQSNRHVRGDAGRARAAEPCNGKKNRAGMMQGETHSRVVKEGVADSWRRRLILEEDFDDDFVFKNMAGQKKKNVAVVESNVNVSPPPPPPPPMQSRPPPNVLISGEAVASDAMHTGKVAVGFRPTKEKAVKPQKRLSKSKDVDAKRVAKLKGQCVAPSPHDTKLPFAADFNNERLLLPG</sequence>
<evidence type="ECO:0000313" key="2">
    <source>
        <dbReference type="EMBL" id="CAL1394069.1"/>
    </source>
</evidence>
<accession>A0AAV2F773</accession>
<keyword evidence="3" id="KW-1185">Reference proteome</keyword>
<reference evidence="2 3" key="1">
    <citation type="submission" date="2024-04" db="EMBL/GenBank/DDBJ databases">
        <authorList>
            <person name="Fracassetti M."/>
        </authorList>
    </citation>
    <scope>NUCLEOTIDE SEQUENCE [LARGE SCALE GENOMIC DNA]</scope>
</reference>
<feature type="compositionally biased region" description="Basic and acidic residues" evidence="1">
    <location>
        <begin position="50"/>
        <end position="68"/>
    </location>
</feature>
<dbReference type="AlphaFoldDB" id="A0AAV2F773"/>
<protein>
    <submittedName>
        <fullName evidence="2">Uncharacterized protein</fullName>
    </submittedName>
</protein>
<feature type="region of interest" description="Disordered" evidence="1">
    <location>
        <begin position="108"/>
        <end position="146"/>
    </location>
</feature>
<feature type="region of interest" description="Disordered" evidence="1">
    <location>
        <begin position="40"/>
        <end position="78"/>
    </location>
</feature>
<proteinExistence type="predicted"/>
<organism evidence="2 3">
    <name type="scientific">Linum trigynum</name>
    <dbReference type="NCBI Taxonomy" id="586398"/>
    <lineage>
        <taxon>Eukaryota</taxon>
        <taxon>Viridiplantae</taxon>
        <taxon>Streptophyta</taxon>
        <taxon>Embryophyta</taxon>
        <taxon>Tracheophyta</taxon>
        <taxon>Spermatophyta</taxon>
        <taxon>Magnoliopsida</taxon>
        <taxon>eudicotyledons</taxon>
        <taxon>Gunneridae</taxon>
        <taxon>Pentapetalae</taxon>
        <taxon>rosids</taxon>
        <taxon>fabids</taxon>
        <taxon>Malpighiales</taxon>
        <taxon>Linaceae</taxon>
        <taxon>Linum</taxon>
    </lineage>
</organism>
<dbReference type="Proteomes" id="UP001497516">
    <property type="component" value="Chromosome 6"/>
</dbReference>
<evidence type="ECO:0000313" key="3">
    <source>
        <dbReference type="Proteomes" id="UP001497516"/>
    </source>
</evidence>
<evidence type="ECO:0000256" key="1">
    <source>
        <dbReference type="SAM" id="MobiDB-lite"/>
    </source>
</evidence>
<dbReference type="EMBL" id="OZ034819">
    <property type="protein sequence ID" value="CAL1394069.1"/>
    <property type="molecule type" value="Genomic_DNA"/>
</dbReference>